<dbReference type="HOGENOM" id="CLU_1477098_0_0_1"/>
<reference evidence="2" key="1">
    <citation type="journal article" date="2013" name="Science">
        <title>The Amborella genome and the evolution of flowering plants.</title>
        <authorList>
            <consortium name="Amborella Genome Project"/>
        </authorList>
    </citation>
    <scope>NUCLEOTIDE SEQUENCE [LARGE SCALE GENOMIC DNA]</scope>
</reference>
<dbReference type="Gramene" id="ERN04441">
    <property type="protein sequence ID" value="ERN04441"/>
    <property type="gene ID" value="AMTR_s00133p00097540"/>
</dbReference>
<evidence type="ECO:0000313" key="2">
    <source>
        <dbReference type="Proteomes" id="UP000017836"/>
    </source>
</evidence>
<dbReference type="Proteomes" id="UP000017836">
    <property type="component" value="Unassembled WGS sequence"/>
</dbReference>
<name>W1P9Z6_AMBTC</name>
<accession>W1P9Z6</accession>
<evidence type="ECO:0000313" key="1">
    <source>
        <dbReference type="EMBL" id="ERN04441.1"/>
    </source>
</evidence>
<protein>
    <submittedName>
        <fullName evidence="1">Uncharacterized protein</fullName>
    </submittedName>
</protein>
<keyword evidence="2" id="KW-1185">Reference proteome</keyword>
<dbReference type="AlphaFoldDB" id="W1P9Z6"/>
<sequence>MAIGSVSGPFIKGLNNHSLSTCRSTLELQHLSSIITNQNHGKSLSHLSLQTKTMASLKTKTCAKCDMPNNKTKANSPILYDRDVFHAISPSLSRNQVRCLLPFSYQSEERLTPFIPHSLSRKRRVLLWKWLFMLSVTTISYVMRRLSLPTITIHKPRPYSLRKYSFGNMHIRKYWYSSKNIFI</sequence>
<gene>
    <name evidence="1" type="ORF">AMTR_s00133p00097540</name>
</gene>
<organism evidence="1 2">
    <name type="scientific">Amborella trichopoda</name>
    <dbReference type="NCBI Taxonomy" id="13333"/>
    <lineage>
        <taxon>Eukaryota</taxon>
        <taxon>Viridiplantae</taxon>
        <taxon>Streptophyta</taxon>
        <taxon>Embryophyta</taxon>
        <taxon>Tracheophyta</taxon>
        <taxon>Spermatophyta</taxon>
        <taxon>Magnoliopsida</taxon>
        <taxon>Amborellales</taxon>
        <taxon>Amborellaceae</taxon>
        <taxon>Amborella</taxon>
    </lineage>
</organism>
<dbReference type="EMBL" id="KI394265">
    <property type="protein sequence ID" value="ERN04441.1"/>
    <property type="molecule type" value="Genomic_DNA"/>
</dbReference>
<proteinExistence type="predicted"/>